<reference evidence="1 2" key="1">
    <citation type="journal article" date="2022" name="New Phytol.">
        <title>Ecological generalism drives hyperdiversity of secondary metabolite gene clusters in xylarialean endophytes.</title>
        <authorList>
            <person name="Franco M.E.E."/>
            <person name="Wisecaver J.H."/>
            <person name="Arnold A.E."/>
            <person name="Ju Y.M."/>
            <person name="Slot J.C."/>
            <person name="Ahrendt S."/>
            <person name="Moore L.P."/>
            <person name="Eastman K.E."/>
            <person name="Scott K."/>
            <person name="Konkel Z."/>
            <person name="Mondo S.J."/>
            <person name="Kuo A."/>
            <person name="Hayes R.D."/>
            <person name="Haridas S."/>
            <person name="Andreopoulos B."/>
            <person name="Riley R."/>
            <person name="LaButti K."/>
            <person name="Pangilinan J."/>
            <person name="Lipzen A."/>
            <person name="Amirebrahimi M."/>
            <person name="Yan J."/>
            <person name="Adam C."/>
            <person name="Keymanesh K."/>
            <person name="Ng V."/>
            <person name="Louie K."/>
            <person name="Northen T."/>
            <person name="Drula E."/>
            <person name="Henrissat B."/>
            <person name="Hsieh H.M."/>
            <person name="Youens-Clark K."/>
            <person name="Lutzoni F."/>
            <person name="Miadlikowska J."/>
            <person name="Eastwood D.C."/>
            <person name="Hamelin R.C."/>
            <person name="Grigoriev I.V."/>
            <person name="U'Ren J.M."/>
        </authorList>
    </citation>
    <scope>NUCLEOTIDE SEQUENCE [LARGE SCALE GENOMIC DNA]</scope>
    <source>
        <strain evidence="1 2">CBS 119005</strain>
    </source>
</reference>
<gene>
    <name evidence="1" type="ORF">F4820DRAFT_449187</name>
</gene>
<dbReference type="EMBL" id="MU393489">
    <property type="protein sequence ID" value="KAI4864231.1"/>
    <property type="molecule type" value="Genomic_DNA"/>
</dbReference>
<dbReference type="Proteomes" id="UP001497700">
    <property type="component" value="Unassembled WGS sequence"/>
</dbReference>
<accession>A0ACB9YXP8</accession>
<protein>
    <submittedName>
        <fullName evidence="1">Uncharacterized protein</fullName>
    </submittedName>
</protein>
<evidence type="ECO:0000313" key="1">
    <source>
        <dbReference type="EMBL" id="KAI4864231.1"/>
    </source>
</evidence>
<sequence length="414" mass="45370">MRRLKALLRRRSFDEGSAVSTKADNRRVTPLDTRRSLDSPKQGGKLEDPRRNNGTGSSRRAGTLPEYNTDAQDRSKPPGHLHSGSISNRPNEQRGPAELPLETIKEAQSQTKQYGDTETEVPPNPSSTAETTTGRGSGNPSIRRVDNERNNPPAIYVGDKEKAPTSETQDTEEVYEDCVETHSPPGVIPDLTNTTDTDETTTYAPAVTHETVRPQVHEIIEEHIHRDIHNHEVYHRIQPVYDVEFLPARHFVPGPDGGLIEVSEDHLPDCTGPNQMWHLGKNSSLGNVPSSSGVPSGPPEPALEQDVNPEPINPEPIGPEDLQPTVSKGTASDIGDLYEDSWQTNTPQLPMPQPRADGNAHILAEAFTKLGNLLGNLPSLLRISLSTPGLATFVKSLADYRQTGRSRIPTDGRR</sequence>
<comment type="caution">
    <text evidence="1">The sequence shown here is derived from an EMBL/GenBank/DDBJ whole genome shotgun (WGS) entry which is preliminary data.</text>
</comment>
<organism evidence="1 2">
    <name type="scientific">Hypoxylon rubiginosum</name>
    <dbReference type="NCBI Taxonomy" id="110542"/>
    <lineage>
        <taxon>Eukaryota</taxon>
        <taxon>Fungi</taxon>
        <taxon>Dikarya</taxon>
        <taxon>Ascomycota</taxon>
        <taxon>Pezizomycotina</taxon>
        <taxon>Sordariomycetes</taxon>
        <taxon>Xylariomycetidae</taxon>
        <taxon>Xylariales</taxon>
        <taxon>Hypoxylaceae</taxon>
        <taxon>Hypoxylon</taxon>
    </lineage>
</organism>
<name>A0ACB9YXP8_9PEZI</name>
<keyword evidence="2" id="KW-1185">Reference proteome</keyword>
<proteinExistence type="predicted"/>
<evidence type="ECO:0000313" key="2">
    <source>
        <dbReference type="Proteomes" id="UP001497700"/>
    </source>
</evidence>